<name>A0A7W5ZJG5_9BACT</name>
<evidence type="ECO:0000259" key="2">
    <source>
        <dbReference type="Pfam" id="PF02517"/>
    </source>
</evidence>
<evidence type="ECO:0000313" key="4">
    <source>
        <dbReference type="Proteomes" id="UP000541352"/>
    </source>
</evidence>
<keyword evidence="1" id="KW-1133">Transmembrane helix</keyword>
<feature type="transmembrane region" description="Helical" evidence="1">
    <location>
        <begin position="56"/>
        <end position="76"/>
    </location>
</feature>
<dbReference type="GO" id="GO:0004175">
    <property type="term" value="F:endopeptidase activity"/>
    <property type="evidence" value="ECO:0007669"/>
    <property type="project" value="UniProtKB-ARBA"/>
</dbReference>
<feature type="transmembrane region" description="Helical" evidence="1">
    <location>
        <begin position="206"/>
        <end position="229"/>
    </location>
</feature>
<feature type="transmembrane region" description="Helical" evidence="1">
    <location>
        <begin position="20"/>
        <end position="36"/>
    </location>
</feature>
<keyword evidence="1" id="KW-0472">Membrane</keyword>
<dbReference type="Proteomes" id="UP000541352">
    <property type="component" value="Unassembled WGS sequence"/>
</dbReference>
<protein>
    <recommendedName>
        <fullName evidence="2">CAAX prenyl protease 2/Lysostaphin resistance protein A-like domain-containing protein</fullName>
    </recommendedName>
</protein>
<proteinExistence type="predicted"/>
<evidence type="ECO:0000256" key="1">
    <source>
        <dbReference type="SAM" id="Phobius"/>
    </source>
</evidence>
<evidence type="ECO:0000313" key="3">
    <source>
        <dbReference type="EMBL" id="MBB3837968.1"/>
    </source>
</evidence>
<reference evidence="3 4" key="1">
    <citation type="submission" date="2020-08" db="EMBL/GenBank/DDBJ databases">
        <title>Genomic Encyclopedia of Type Strains, Phase IV (KMG-IV): sequencing the most valuable type-strain genomes for metagenomic binning, comparative biology and taxonomic classification.</title>
        <authorList>
            <person name="Goeker M."/>
        </authorList>
    </citation>
    <scope>NUCLEOTIDE SEQUENCE [LARGE SCALE GENOMIC DNA]</scope>
    <source>
        <strain evidence="3 4">DSM 17976</strain>
    </source>
</reference>
<organism evidence="3 4">
    <name type="scientific">Runella defluvii</name>
    <dbReference type="NCBI Taxonomy" id="370973"/>
    <lineage>
        <taxon>Bacteria</taxon>
        <taxon>Pseudomonadati</taxon>
        <taxon>Bacteroidota</taxon>
        <taxon>Cytophagia</taxon>
        <taxon>Cytophagales</taxon>
        <taxon>Spirosomataceae</taxon>
        <taxon>Runella</taxon>
    </lineage>
</organism>
<gene>
    <name evidence="3" type="ORF">FHS57_001965</name>
</gene>
<dbReference type="InterPro" id="IPR003675">
    <property type="entry name" value="Rce1/LyrA-like_dom"/>
</dbReference>
<keyword evidence="1" id="KW-0812">Transmembrane</keyword>
<feature type="transmembrane region" description="Helical" evidence="1">
    <location>
        <begin position="241"/>
        <end position="259"/>
    </location>
</feature>
<dbReference type="AlphaFoldDB" id="A0A7W5ZJG5"/>
<feature type="domain" description="CAAX prenyl protease 2/Lysostaphin resistance protein A-like" evidence="2">
    <location>
        <begin position="225"/>
        <end position="297"/>
    </location>
</feature>
<keyword evidence="4" id="KW-1185">Reference proteome</keyword>
<feature type="transmembrane region" description="Helical" evidence="1">
    <location>
        <begin position="88"/>
        <end position="108"/>
    </location>
</feature>
<feature type="transmembrane region" description="Helical" evidence="1">
    <location>
        <begin position="168"/>
        <end position="186"/>
    </location>
</feature>
<accession>A0A7W5ZJG5</accession>
<dbReference type="Pfam" id="PF02517">
    <property type="entry name" value="Rce1-like"/>
    <property type="match status" value="1"/>
</dbReference>
<feature type="transmembrane region" description="Helical" evidence="1">
    <location>
        <begin position="120"/>
        <end position="147"/>
    </location>
</feature>
<comment type="caution">
    <text evidence="3">The sequence shown here is derived from an EMBL/GenBank/DDBJ whole genome shotgun (WGS) entry which is preliminary data.</text>
</comment>
<sequence>MKKIWNSLKEHVKADFDAKTYGFTAVFLVVIIAINYRINLERGIIDSYRGNSIRIFWYFLLYAFAYYGGVFIYTLCKKETSALRTPTFWLYSLFILGVLGLDGGFYAYNQWSKTLFDGQIYIFAFHCLSNLFSVLTVVLPFLLFYNLIEQQPSYFYGLRPQWFVVKPYLLLVVLMVPLISWASFQPDFLRSYPSYKGSNADEFFGVAPWVTTLFYEVCYGFDFCITEWLFRGFLTIGMARFLGRGVIIPMVVCYASLHFGKPLGETIGSIFGGYILGVLALQTRSIWGGIIVHVGVAWLMDLAAWLQKAEIY</sequence>
<dbReference type="RefSeq" id="WP_183972937.1">
    <property type="nucleotide sequence ID" value="NZ_JACIBY010000003.1"/>
</dbReference>
<dbReference type="GO" id="GO:0080120">
    <property type="term" value="P:CAAX-box protein maturation"/>
    <property type="evidence" value="ECO:0007669"/>
    <property type="project" value="UniProtKB-ARBA"/>
</dbReference>
<dbReference type="EMBL" id="JACIBY010000003">
    <property type="protein sequence ID" value="MBB3837968.1"/>
    <property type="molecule type" value="Genomic_DNA"/>
</dbReference>